<evidence type="ECO:0000313" key="3">
    <source>
        <dbReference type="EMBL" id="MBH8553569.1"/>
    </source>
</evidence>
<dbReference type="InterPro" id="IPR011250">
    <property type="entry name" value="OMP/PagP_B-barrel"/>
</dbReference>
<reference evidence="3 4" key="1">
    <citation type="journal article" date="2021" name="Int. J. Syst. Evol. Microbiol.">
        <title>Amazonocrinis nigriterrae gen. nov., sp. nov., Atlanticothrix silvestris gen. nov., sp. nov. and Dendronalium phyllosphericum gen. nov., sp. nov., nostocacean cyanobacteria from Brazilian environments.</title>
        <authorList>
            <person name="Alvarenga D.O."/>
            <person name="Andreote A.P.D."/>
            <person name="Branco L.H.Z."/>
            <person name="Delbaje E."/>
            <person name="Cruz R.B."/>
            <person name="Varani A.M."/>
            <person name="Fiore M.F."/>
        </authorList>
    </citation>
    <scope>NUCLEOTIDE SEQUENCE [LARGE SCALE GENOMIC DNA]</scope>
    <source>
        <strain evidence="3 4">CENA357</strain>
    </source>
</reference>
<feature type="signal peptide" evidence="2">
    <location>
        <begin position="1"/>
        <end position="29"/>
    </location>
</feature>
<name>A0A8J7L2W3_9CYAN</name>
<dbReference type="RefSeq" id="WP_214439851.1">
    <property type="nucleotide sequence ID" value="NZ_JAECZB010000036.1"/>
</dbReference>
<gene>
    <name evidence="3" type="ORF">I8751_14550</name>
</gene>
<feature type="region of interest" description="Disordered" evidence="1">
    <location>
        <begin position="61"/>
        <end position="102"/>
    </location>
</feature>
<keyword evidence="2" id="KW-0732">Signal</keyword>
<dbReference type="SUPFAM" id="SSF56925">
    <property type="entry name" value="OMPA-like"/>
    <property type="match status" value="1"/>
</dbReference>
<accession>A0A8J7L2W3</accession>
<dbReference type="EMBL" id="JAECZB010000036">
    <property type="protein sequence ID" value="MBH8553569.1"/>
    <property type="molecule type" value="Genomic_DNA"/>
</dbReference>
<protein>
    <recommendedName>
        <fullName evidence="5">Outer membrane protein beta-barrel domain-containing protein</fullName>
    </recommendedName>
</protein>
<sequence length="281" mass="28675">MNIIFLRKGVLLPSLAAIAVLGTGLSATAQTIDQTHNQQLTEPSATATSPADLSTKLKANRQNLSTETTTNTNQALVSDGTASQQFPSATTQSTGDRILTPVPGTVATSSMALVSEYAEPTSSPSQPSTSKVAQSDIDLGRPTRGGSSYIGVAGNIGISGGDSSLGDGNFAVISKVGLTNAISVRPSAVFGDNTTILIPITYDFSFQQADPFSEPLAIAPYVGIGAAINTGDDSQVGFLASGGIDVPLNSQFTATAAVNAAFFDETDIGLLIGVGYNFTGF</sequence>
<dbReference type="AlphaFoldDB" id="A0A8J7L2W3"/>
<evidence type="ECO:0000256" key="2">
    <source>
        <dbReference type="SAM" id="SignalP"/>
    </source>
</evidence>
<evidence type="ECO:0000313" key="4">
    <source>
        <dbReference type="Proteomes" id="UP000599391"/>
    </source>
</evidence>
<evidence type="ECO:0000256" key="1">
    <source>
        <dbReference type="SAM" id="MobiDB-lite"/>
    </source>
</evidence>
<dbReference type="Proteomes" id="UP000599391">
    <property type="component" value="Unassembled WGS sequence"/>
</dbReference>
<feature type="chain" id="PRO_5035152540" description="Outer membrane protein beta-barrel domain-containing protein" evidence="2">
    <location>
        <begin position="30"/>
        <end position="281"/>
    </location>
</feature>
<organism evidence="3 4">
    <name type="scientific">Atlanticothrix silvestris CENA357</name>
    <dbReference type="NCBI Taxonomy" id="1725252"/>
    <lineage>
        <taxon>Bacteria</taxon>
        <taxon>Bacillati</taxon>
        <taxon>Cyanobacteriota</taxon>
        <taxon>Cyanophyceae</taxon>
        <taxon>Nostocales</taxon>
        <taxon>Nodulariaceae</taxon>
        <taxon>Atlanticothrix</taxon>
        <taxon>Atlanticothrix silvestris</taxon>
    </lineage>
</organism>
<evidence type="ECO:0008006" key="5">
    <source>
        <dbReference type="Google" id="ProtNLM"/>
    </source>
</evidence>
<feature type="compositionally biased region" description="Polar residues" evidence="1">
    <location>
        <begin position="61"/>
        <end position="95"/>
    </location>
</feature>
<comment type="caution">
    <text evidence="3">The sequence shown here is derived from an EMBL/GenBank/DDBJ whole genome shotgun (WGS) entry which is preliminary data.</text>
</comment>
<feature type="region of interest" description="Disordered" evidence="1">
    <location>
        <begin position="116"/>
        <end position="144"/>
    </location>
</feature>
<keyword evidence="4" id="KW-1185">Reference proteome</keyword>
<proteinExistence type="predicted"/>
<feature type="compositionally biased region" description="Low complexity" evidence="1">
    <location>
        <begin position="120"/>
        <end position="130"/>
    </location>
</feature>